<evidence type="ECO:0000313" key="2">
    <source>
        <dbReference type="EMBL" id="AXH00693.1"/>
    </source>
</evidence>
<dbReference type="Proteomes" id="UP000253744">
    <property type="component" value="Plasmid pDrdI"/>
</dbReference>
<dbReference type="InterPro" id="IPR014717">
    <property type="entry name" value="Transl_elong_EF1B/ribsomal_bS6"/>
</dbReference>
<dbReference type="GO" id="GO:0043683">
    <property type="term" value="P:type IV pilus assembly"/>
    <property type="evidence" value="ECO:0007669"/>
    <property type="project" value="InterPro"/>
</dbReference>
<dbReference type="AlphaFoldDB" id="A0A345ILX0"/>
<dbReference type="GO" id="GO:0043107">
    <property type="term" value="P:type IV pilus-dependent motility"/>
    <property type="evidence" value="ECO:0007669"/>
    <property type="project" value="InterPro"/>
</dbReference>
<dbReference type="EMBL" id="CP031163">
    <property type="protein sequence ID" value="AXH00693.1"/>
    <property type="molecule type" value="Genomic_DNA"/>
</dbReference>
<evidence type="ECO:0000256" key="1">
    <source>
        <dbReference type="SAM" id="Coils"/>
    </source>
</evidence>
<gene>
    <name evidence="2" type="ORF">DVJ83_16190</name>
</gene>
<geneLocation type="plasmid" evidence="3">
    <name>pdrdi</name>
</geneLocation>
<keyword evidence="2" id="KW-0614">Plasmid</keyword>
<feature type="coiled-coil region" evidence="1">
    <location>
        <begin position="30"/>
        <end position="74"/>
    </location>
</feature>
<organism evidence="2 3">
    <name type="scientific">Deinococcus wulumuqiensis</name>
    <dbReference type="NCBI Taxonomy" id="980427"/>
    <lineage>
        <taxon>Bacteria</taxon>
        <taxon>Thermotogati</taxon>
        <taxon>Deinococcota</taxon>
        <taxon>Deinococci</taxon>
        <taxon>Deinococcales</taxon>
        <taxon>Deinococcaceae</taxon>
        <taxon>Deinococcus</taxon>
    </lineage>
</organism>
<dbReference type="PANTHER" id="PTHR39555:SF1">
    <property type="entry name" value="TYPE IV PILUS INNER MEMBRANE COMPONENT PILO"/>
    <property type="match status" value="1"/>
</dbReference>
<dbReference type="Pfam" id="PF04350">
    <property type="entry name" value="PilO"/>
    <property type="match status" value="1"/>
</dbReference>
<evidence type="ECO:0000313" key="3">
    <source>
        <dbReference type="Proteomes" id="UP000253744"/>
    </source>
</evidence>
<dbReference type="InterPro" id="IPR007445">
    <property type="entry name" value="PilO"/>
</dbReference>
<dbReference type="Gene3D" id="3.30.70.60">
    <property type="match status" value="1"/>
</dbReference>
<dbReference type="RefSeq" id="WP_114673348.1">
    <property type="nucleotide sequence ID" value="NZ_CP031163.1"/>
</dbReference>
<proteinExistence type="predicted"/>
<protein>
    <recommendedName>
        <fullName evidence="4">Pilus assembly protein PilO</fullName>
    </recommendedName>
</protein>
<name>A0A345ILX0_9DEIO</name>
<dbReference type="PANTHER" id="PTHR39555">
    <property type="entry name" value="FIMBRIAL ASSEMBLY PROTEIN PILO-LIKE PROTEIN-RELATED"/>
    <property type="match status" value="1"/>
</dbReference>
<reference evidence="2 3" key="1">
    <citation type="submission" date="2018-07" db="EMBL/GenBank/DDBJ databases">
        <title>Complete Genome and Methylome Analysis of Deinococcus wulumuqiensis NEB 479.</title>
        <authorList>
            <person name="Fomenkov A."/>
            <person name="Luyten Y."/>
            <person name="Vincze T."/>
            <person name="Anton B.P."/>
            <person name="Clark T."/>
            <person name="Roberts R.J."/>
            <person name="Morgan R.D."/>
        </authorList>
    </citation>
    <scope>NUCLEOTIDE SEQUENCE [LARGE SCALE GENOMIC DNA]</scope>
    <source>
        <strain evidence="2 3">NEB 479</strain>
        <plasmid evidence="3">Plasmid pdrdi</plasmid>
    </source>
</reference>
<sequence length="188" mass="19888">MKLQEQDMLSAIGIILIGTLLAAKLLLPGLQAAQAKQVSLNTEIATLQQDVASRPAEEARAKKLQADYEKLRDSLPDNEGFDEVLSDLQEAARLLSVTTGRISRSVQPSTIEGVTAVNLEIQIAGSYPRVQAFVQTISNLPRAYTTQGITLNGSAGGGVDGTLKLTTYKRDTTPVTAPTSVAPTGGQP</sequence>
<accession>A0A345ILX0</accession>
<evidence type="ECO:0008006" key="4">
    <source>
        <dbReference type="Google" id="ProtNLM"/>
    </source>
</evidence>
<keyword evidence="1" id="KW-0175">Coiled coil</keyword>
<dbReference type="KEGG" id="dwu:DVJ83_16190"/>